<reference evidence="8" key="1">
    <citation type="submission" date="2007-06" db="EMBL/GenBank/DDBJ databases">
        <title>Complete sequence of Methanococcus vannielii SB.</title>
        <authorList>
            <consortium name="US DOE Joint Genome Institute"/>
            <person name="Copeland A."/>
            <person name="Lucas S."/>
            <person name="Lapidus A."/>
            <person name="Barry K."/>
            <person name="Glavina del Rio T."/>
            <person name="Dalin E."/>
            <person name="Tice H."/>
            <person name="Pitluck S."/>
            <person name="Chain P."/>
            <person name="Malfatti S."/>
            <person name="Shin M."/>
            <person name="Vergez L."/>
            <person name="Schmutz J."/>
            <person name="Larimer F."/>
            <person name="Land M."/>
            <person name="Hauser L."/>
            <person name="Kyrpides N."/>
            <person name="Anderson I."/>
            <person name="Sieprawska-Lupa M."/>
            <person name="Whitman W.B."/>
            <person name="Richardson P."/>
        </authorList>
    </citation>
    <scope>NUCLEOTIDE SEQUENCE [LARGE SCALE GENOMIC DNA]</scope>
    <source>
        <strain evidence="8">SB</strain>
    </source>
</reference>
<dbReference type="STRING" id="406327.Mevan_0937"/>
<accession>A6UQR9</accession>
<dbReference type="EMBL" id="CP000742">
    <property type="protein sequence ID" value="ABR54841.1"/>
    <property type="molecule type" value="Genomic_DNA"/>
</dbReference>
<evidence type="ECO:0000256" key="3">
    <source>
        <dbReference type="ARBA" id="ARBA00022692"/>
    </source>
</evidence>
<evidence type="ECO:0000256" key="4">
    <source>
        <dbReference type="ARBA" id="ARBA00022989"/>
    </source>
</evidence>
<keyword evidence="4 6" id="KW-1133">Transmembrane helix</keyword>
<dbReference type="eggNOG" id="arCOG01537">
    <property type="taxonomic scope" value="Archaea"/>
</dbReference>
<feature type="transmembrane region" description="Helical" evidence="6">
    <location>
        <begin position="155"/>
        <end position="178"/>
    </location>
</feature>
<feature type="transmembrane region" description="Helical" evidence="6">
    <location>
        <begin position="198"/>
        <end position="218"/>
    </location>
</feature>
<feature type="transmembrane region" description="Helical" evidence="6">
    <location>
        <begin position="33"/>
        <end position="53"/>
    </location>
</feature>
<keyword evidence="2" id="KW-1003">Cell membrane</keyword>
<dbReference type="GeneID" id="5326021"/>
<feature type="transmembrane region" description="Helical" evidence="6">
    <location>
        <begin position="349"/>
        <end position="373"/>
    </location>
</feature>
<dbReference type="NCBIfam" id="NF004920">
    <property type="entry name" value="PRK06277.1"/>
    <property type="match status" value="1"/>
</dbReference>
<organism evidence="8 9">
    <name type="scientific">Methanococcus vannielii (strain ATCC 35089 / DSM 1224 / JCM 13029 / OCM 148 / SB)</name>
    <dbReference type="NCBI Taxonomy" id="406327"/>
    <lineage>
        <taxon>Archaea</taxon>
        <taxon>Methanobacteriati</taxon>
        <taxon>Methanobacteriota</taxon>
        <taxon>Methanomada group</taxon>
        <taxon>Methanococci</taxon>
        <taxon>Methanococcales</taxon>
        <taxon>Methanococcaceae</taxon>
        <taxon>Methanococcus</taxon>
    </lineage>
</organism>
<evidence type="ECO:0000313" key="9">
    <source>
        <dbReference type="Proteomes" id="UP000001107"/>
    </source>
</evidence>
<dbReference type="OrthoDB" id="371891at2157"/>
<dbReference type="EC" id="1.6.99.5" evidence="8"/>
<dbReference type="InterPro" id="IPR001750">
    <property type="entry name" value="ND/Mrp_TM"/>
</dbReference>
<keyword evidence="5 6" id="KW-0472">Membrane</keyword>
<dbReference type="Pfam" id="PF00361">
    <property type="entry name" value="Proton_antipo_M"/>
    <property type="match status" value="1"/>
</dbReference>
<feature type="domain" description="NADH:quinone oxidoreductase/Mrp antiporter transmembrane" evidence="7">
    <location>
        <begin position="119"/>
        <end position="406"/>
    </location>
</feature>
<evidence type="ECO:0000313" key="8">
    <source>
        <dbReference type="EMBL" id="ABR54841.1"/>
    </source>
</evidence>
<evidence type="ECO:0000259" key="7">
    <source>
        <dbReference type="Pfam" id="PF00361"/>
    </source>
</evidence>
<feature type="transmembrane region" description="Helical" evidence="6">
    <location>
        <begin position="400"/>
        <end position="423"/>
    </location>
</feature>
<protein>
    <submittedName>
        <fullName evidence="8">NADH dehydrogenase (Quinone)</fullName>
        <ecNumber evidence="8">1.6.99.5</ecNumber>
    </submittedName>
</protein>
<dbReference type="InterPro" id="IPR050586">
    <property type="entry name" value="CPA3_Na-H_Antiporter_D"/>
</dbReference>
<keyword evidence="8" id="KW-0560">Oxidoreductase</keyword>
<dbReference type="PANTHER" id="PTHR42703:SF1">
    <property type="entry name" value="NA(+)_H(+) ANTIPORTER SUBUNIT D1"/>
    <property type="match status" value="1"/>
</dbReference>
<feature type="transmembrane region" description="Helical" evidence="6">
    <location>
        <begin position="73"/>
        <end position="93"/>
    </location>
</feature>
<dbReference type="Proteomes" id="UP000001107">
    <property type="component" value="Chromosome"/>
</dbReference>
<feature type="transmembrane region" description="Helical" evidence="6">
    <location>
        <begin position="125"/>
        <end position="143"/>
    </location>
</feature>
<dbReference type="KEGG" id="mvn:Mevan_0937"/>
<feature type="transmembrane region" description="Helical" evidence="6">
    <location>
        <begin position="6"/>
        <end position="21"/>
    </location>
</feature>
<sequence length="482" mass="52079">MNLLPLIVVFPMFVAIIFNYLNGKDKLIRPMAFLMALLLLVLPFIGNYGIYNFGAHGLESGLASGISYIYSPMKQLIITVLMLIGSLVLITGLDEKKSSGLTVALMLMGLASVSAVILADDLFNIYVFYEIAAIAQTGLVIASGTEKAYRSAFRYLLLGNFAGSILLLGVAFLLSATGTLNISDMHNFLINNPVTPTIYGGLLMIIIGLCYDSGLPPFHTVKADIYARAKPFIAAMLQTYSKFVLVALMLVIFKIFGGLSYFTNAHGALIAISILGMVFGVVMALLQTDYRKLLAYHAISQGGYVAAGIALGTPLGIVAGIFHAINHVIYKSALFIGAHLVERKKVGNLNALGGLLPVIPTTALMVLCAKLAISGVPPFNGFQSKLLLAEAAMNVNMPELAIIMIMVSIGTFVSMMKAFYLIYLKPCSEDQLNEYKKVKPSKFGIFSLAVLTVLCILLGVYPNLATDLIYPFANEFGRMWTL</sequence>
<keyword evidence="9" id="KW-1185">Reference proteome</keyword>
<evidence type="ECO:0000256" key="2">
    <source>
        <dbReference type="ARBA" id="ARBA00022475"/>
    </source>
</evidence>
<feature type="transmembrane region" description="Helical" evidence="6">
    <location>
        <begin position="268"/>
        <end position="286"/>
    </location>
</feature>
<dbReference type="PANTHER" id="PTHR42703">
    <property type="entry name" value="NADH DEHYDROGENASE"/>
    <property type="match status" value="1"/>
</dbReference>
<dbReference type="GO" id="GO:0016491">
    <property type="term" value="F:oxidoreductase activity"/>
    <property type="evidence" value="ECO:0007669"/>
    <property type="project" value="UniProtKB-KW"/>
</dbReference>
<dbReference type="AlphaFoldDB" id="A6UQR9"/>
<comment type="subcellular location">
    <subcellularLocation>
        <location evidence="1">Cell membrane</location>
        <topology evidence="1">Multi-pass membrane protein</topology>
    </subcellularLocation>
</comment>
<evidence type="ECO:0000256" key="1">
    <source>
        <dbReference type="ARBA" id="ARBA00004651"/>
    </source>
</evidence>
<name>A6UQR9_METVS</name>
<evidence type="ECO:0000256" key="6">
    <source>
        <dbReference type="SAM" id="Phobius"/>
    </source>
</evidence>
<dbReference type="GO" id="GO:0005886">
    <property type="term" value="C:plasma membrane"/>
    <property type="evidence" value="ECO:0007669"/>
    <property type="project" value="UniProtKB-SubCell"/>
</dbReference>
<feature type="transmembrane region" description="Helical" evidence="6">
    <location>
        <begin position="317"/>
        <end position="337"/>
    </location>
</feature>
<feature type="transmembrane region" description="Helical" evidence="6">
    <location>
        <begin position="100"/>
        <end position="119"/>
    </location>
</feature>
<dbReference type="RefSeq" id="WP_012065770.1">
    <property type="nucleotide sequence ID" value="NC_009634.1"/>
</dbReference>
<dbReference type="HOGENOM" id="CLU_007100_9_5_2"/>
<proteinExistence type="predicted"/>
<feature type="transmembrane region" description="Helical" evidence="6">
    <location>
        <begin position="239"/>
        <end position="262"/>
    </location>
</feature>
<gene>
    <name evidence="8" type="ordered locus">Mevan_0937</name>
</gene>
<feature type="transmembrane region" description="Helical" evidence="6">
    <location>
        <begin position="293"/>
        <end position="311"/>
    </location>
</feature>
<keyword evidence="3 6" id="KW-0812">Transmembrane</keyword>
<feature type="transmembrane region" description="Helical" evidence="6">
    <location>
        <begin position="443"/>
        <end position="461"/>
    </location>
</feature>
<evidence type="ECO:0000256" key="5">
    <source>
        <dbReference type="ARBA" id="ARBA00023136"/>
    </source>
</evidence>